<comment type="caution">
    <text evidence="1">The sequence shown here is derived from an EMBL/GenBank/DDBJ whole genome shotgun (WGS) entry which is preliminary data.</text>
</comment>
<dbReference type="AlphaFoldDB" id="A0A844ZGZ8"/>
<accession>A0A844ZGZ8</accession>
<proteinExistence type="predicted"/>
<name>A0A844ZGZ8_9SPHN</name>
<dbReference type="Proteomes" id="UP000433104">
    <property type="component" value="Unassembled WGS sequence"/>
</dbReference>
<evidence type="ECO:0000313" key="2">
    <source>
        <dbReference type="Proteomes" id="UP000433104"/>
    </source>
</evidence>
<keyword evidence="2" id="KW-1185">Reference proteome</keyword>
<evidence type="ECO:0000313" key="1">
    <source>
        <dbReference type="EMBL" id="MXO86663.1"/>
    </source>
</evidence>
<dbReference type="EMBL" id="WTYW01000003">
    <property type="protein sequence ID" value="MXO86663.1"/>
    <property type="molecule type" value="Genomic_DNA"/>
</dbReference>
<dbReference type="RefSeq" id="WP_160684022.1">
    <property type="nucleotide sequence ID" value="NZ_WTYW01000003.1"/>
</dbReference>
<sequence>MTGASRICLIHLFNHRFERVLPVLDRIYGERFSHRHAIMPFAREPSENVTRVYELGRNFSGHIAQAARDFIEPSFTHYVIMGDDLLLNPVLDEANLLEQLGLEPGEGYIKNLRAADALRNEWIWPGEAAAKFRRNAVALDWQDLLPSPAEARAKFAALGVSVPNGPPGGVLDAVKAHARFAAKSKWAMLESATMRHGAADYPLLSGYSDFIVVPAEAMETFAHVCGVFAAMEIFAEIAVPTALALACGEVRTELVPNYHFHDRSAPLRRPDAMRGVELWTDEDSAGFASLLSAPLERILAGFPVDCLYIHPVKLSRFA</sequence>
<protein>
    <submittedName>
        <fullName evidence="1">Uncharacterized protein</fullName>
    </submittedName>
</protein>
<gene>
    <name evidence="1" type="ORF">GRI38_11570</name>
</gene>
<dbReference type="OrthoDB" id="8561436at2"/>
<organism evidence="1 2">
    <name type="scientific">Parapontixanthobacter aurantiacus</name>
    <dbReference type="NCBI Taxonomy" id="1463599"/>
    <lineage>
        <taxon>Bacteria</taxon>
        <taxon>Pseudomonadati</taxon>
        <taxon>Pseudomonadota</taxon>
        <taxon>Alphaproteobacteria</taxon>
        <taxon>Sphingomonadales</taxon>
        <taxon>Erythrobacteraceae</taxon>
        <taxon>Parapontixanthobacter</taxon>
    </lineage>
</organism>
<reference evidence="1 2" key="1">
    <citation type="submission" date="2019-12" db="EMBL/GenBank/DDBJ databases">
        <title>Genomic-based taxomic classification of the family Erythrobacteraceae.</title>
        <authorList>
            <person name="Xu L."/>
        </authorList>
    </citation>
    <scope>NUCLEOTIDE SEQUENCE [LARGE SCALE GENOMIC DNA]</scope>
    <source>
        <strain evidence="1 2">MCCC 1A09962</strain>
    </source>
</reference>